<proteinExistence type="predicted"/>
<accession>A0A3M2LH41</accession>
<dbReference type="InterPro" id="IPR025350">
    <property type="entry name" value="DUF4254"/>
</dbReference>
<reference evidence="1 2" key="1">
    <citation type="submission" date="2018-10" db="EMBL/GenBank/DDBJ databases">
        <title>Isolation from cow dung.</title>
        <authorList>
            <person name="Ling L."/>
        </authorList>
    </citation>
    <scope>NUCLEOTIDE SEQUENCE [LARGE SCALE GENOMIC DNA]</scope>
    <source>
        <strain evidence="1 2">NEAU-LL90</strain>
    </source>
</reference>
<protein>
    <submittedName>
        <fullName evidence="1">DUF4254 domain-containing protein</fullName>
    </submittedName>
</protein>
<organism evidence="1 2">
    <name type="scientific">Nocardia stercoris</name>
    <dbReference type="NCBI Taxonomy" id="2483361"/>
    <lineage>
        <taxon>Bacteria</taxon>
        <taxon>Bacillati</taxon>
        <taxon>Actinomycetota</taxon>
        <taxon>Actinomycetes</taxon>
        <taxon>Mycobacteriales</taxon>
        <taxon>Nocardiaceae</taxon>
        <taxon>Nocardia</taxon>
    </lineage>
</organism>
<sequence>MLRSAHALAELHDRRSTSRDPLFVAEIDRRRSELIDDIDEWVERELPAAAIGADSIGVVVDRMARAWVQANLAIDREGARSDNTHKHWYHLAELVDGYTDLVSAVADGRRRS</sequence>
<dbReference type="Pfam" id="PF14063">
    <property type="entry name" value="DUF4254"/>
    <property type="match status" value="1"/>
</dbReference>
<dbReference type="OrthoDB" id="3352146at2"/>
<name>A0A3M2LH41_9NOCA</name>
<keyword evidence="2" id="KW-1185">Reference proteome</keyword>
<dbReference type="Proteomes" id="UP000279275">
    <property type="component" value="Unassembled WGS sequence"/>
</dbReference>
<evidence type="ECO:0000313" key="1">
    <source>
        <dbReference type="EMBL" id="RMI35873.1"/>
    </source>
</evidence>
<dbReference type="AlphaFoldDB" id="A0A3M2LH41"/>
<comment type="caution">
    <text evidence="1">The sequence shown here is derived from an EMBL/GenBank/DDBJ whole genome shotgun (WGS) entry which is preliminary data.</text>
</comment>
<dbReference type="EMBL" id="RFFH01000001">
    <property type="protein sequence ID" value="RMI35873.1"/>
    <property type="molecule type" value="Genomic_DNA"/>
</dbReference>
<gene>
    <name evidence="1" type="ORF">EBN03_05310</name>
</gene>
<evidence type="ECO:0000313" key="2">
    <source>
        <dbReference type="Proteomes" id="UP000279275"/>
    </source>
</evidence>